<dbReference type="InterPro" id="IPR052707">
    <property type="entry name" value="OsmC_Ohr_Peroxiredoxin"/>
</dbReference>
<dbReference type="RefSeq" id="WP_155093202.1">
    <property type="nucleotide sequence ID" value="NZ_WMJX01000050.1"/>
</dbReference>
<dbReference type="PANTHER" id="PTHR42830">
    <property type="entry name" value="OSMOTICALLY INDUCIBLE FAMILY PROTEIN"/>
    <property type="match status" value="1"/>
</dbReference>
<dbReference type="InterPro" id="IPR015946">
    <property type="entry name" value="KH_dom-like_a/b"/>
</dbReference>
<dbReference type="AlphaFoldDB" id="A0A6I3LTB2"/>
<dbReference type="NCBIfam" id="TIGR03562">
    <property type="entry name" value="osmo_induc_OsmC"/>
    <property type="match status" value="1"/>
</dbReference>
<accession>A0A6I3LTB2</accession>
<name>A0A6I3LTB2_9FLAO</name>
<dbReference type="Proteomes" id="UP000438760">
    <property type="component" value="Unassembled WGS sequence"/>
</dbReference>
<comment type="caution">
    <text evidence="1">The sequence shown here is derived from an EMBL/GenBank/DDBJ whole genome shotgun (WGS) entry which is preliminary data.</text>
</comment>
<proteinExistence type="predicted"/>
<dbReference type="Pfam" id="PF02566">
    <property type="entry name" value="OsmC"/>
    <property type="match status" value="1"/>
</dbReference>
<dbReference type="SUPFAM" id="SSF82784">
    <property type="entry name" value="OsmC-like"/>
    <property type="match status" value="1"/>
</dbReference>
<dbReference type="PANTHER" id="PTHR42830:SF1">
    <property type="entry name" value="OSMOTICALLY INDUCIBLE FAMILY PROTEIN"/>
    <property type="match status" value="1"/>
</dbReference>
<dbReference type="OrthoDB" id="9807532at2"/>
<protein>
    <submittedName>
        <fullName evidence="1">OsmC family peroxiredoxin</fullName>
    </submittedName>
</protein>
<evidence type="ECO:0000313" key="2">
    <source>
        <dbReference type="Proteomes" id="UP000438760"/>
    </source>
</evidence>
<keyword evidence="2" id="KW-1185">Reference proteome</keyword>
<organism evidence="1 2">
    <name type="scientific">Myroides albus</name>
    <dbReference type="NCBI Taxonomy" id="2562892"/>
    <lineage>
        <taxon>Bacteria</taxon>
        <taxon>Pseudomonadati</taxon>
        <taxon>Bacteroidota</taxon>
        <taxon>Flavobacteriia</taxon>
        <taxon>Flavobacteriales</taxon>
        <taxon>Flavobacteriaceae</taxon>
        <taxon>Myroides</taxon>
    </lineage>
</organism>
<evidence type="ECO:0000313" key="1">
    <source>
        <dbReference type="EMBL" id="MTG99202.1"/>
    </source>
</evidence>
<dbReference type="InterPro" id="IPR019904">
    <property type="entry name" value="Peroxiredoxin_OsmC"/>
</dbReference>
<dbReference type="InterPro" id="IPR036102">
    <property type="entry name" value="OsmC/Ohrsf"/>
</dbReference>
<dbReference type="EMBL" id="WMJX01000050">
    <property type="protein sequence ID" value="MTG99202.1"/>
    <property type="molecule type" value="Genomic_DNA"/>
</dbReference>
<dbReference type="Gene3D" id="3.30.300.20">
    <property type="match status" value="1"/>
</dbReference>
<reference evidence="1 2" key="1">
    <citation type="submission" date="2019-11" db="EMBL/GenBank/DDBJ databases">
        <title>Genome of Strain BIT-d1.</title>
        <authorList>
            <person name="Yang Y."/>
        </authorList>
    </citation>
    <scope>NUCLEOTIDE SEQUENCE [LARGE SCALE GENOMIC DNA]</scope>
    <source>
        <strain evidence="1 2">BIT-d1</strain>
    </source>
</reference>
<sequence>MKSTVTAIWQGNFKEGNGFLKGENSTLEGVEYKPVFAKASGQPITNPEELLGSAHATCFNMTLSYILSQAGISAESLQTEVVIGINNNVILSSTLNLVAKIPGIADNEFQDYVIKAKQMCAVGNALKVEIEVNAQLL</sequence>
<dbReference type="GO" id="GO:0004601">
    <property type="term" value="F:peroxidase activity"/>
    <property type="evidence" value="ECO:0007669"/>
    <property type="project" value="InterPro"/>
</dbReference>
<gene>
    <name evidence="1" type="ORF">GJV76_13880</name>
</gene>
<dbReference type="InterPro" id="IPR003718">
    <property type="entry name" value="OsmC/Ohr_fam"/>
</dbReference>
<dbReference type="GO" id="GO:0006979">
    <property type="term" value="P:response to oxidative stress"/>
    <property type="evidence" value="ECO:0007669"/>
    <property type="project" value="InterPro"/>
</dbReference>